<dbReference type="AlphaFoldDB" id="A0A084WUW2"/>
<name>A0A084WUW2_ANOSI</name>
<evidence type="ECO:0000313" key="4">
    <source>
        <dbReference type="Proteomes" id="UP000030765"/>
    </source>
</evidence>
<evidence type="ECO:0000256" key="1">
    <source>
        <dbReference type="SAM" id="MobiDB-lite"/>
    </source>
</evidence>
<dbReference type="VEuPathDB" id="VectorBase:ASIC022260"/>
<keyword evidence="4" id="KW-1185">Reference proteome</keyword>
<sequence length="76" mass="7932">MEEIIANLVHSFGASDVRLHSGGFRSSGPKSLPGSGTGTSGTDGVSQVCWLELNAFPIRPAAGLQQTGSRRCRFVA</sequence>
<dbReference type="EMBL" id="ATLV01027155">
    <property type="status" value="NOT_ANNOTATED_CDS"/>
    <property type="molecule type" value="Genomic_DNA"/>
</dbReference>
<gene>
    <name evidence="2" type="ORF">ZHAS_00022260</name>
</gene>
<feature type="region of interest" description="Disordered" evidence="1">
    <location>
        <begin position="23"/>
        <end position="42"/>
    </location>
</feature>
<proteinExistence type="predicted"/>
<dbReference type="EMBL" id="KE525423">
    <property type="protein sequence ID" value="KFB54006.1"/>
    <property type="molecule type" value="Genomic_DNA"/>
</dbReference>
<evidence type="ECO:0000313" key="3">
    <source>
        <dbReference type="EnsemblMetazoa" id="ASIC022260-PA"/>
    </source>
</evidence>
<evidence type="ECO:0000313" key="2">
    <source>
        <dbReference type="EMBL" id="KFB54006.1"/>
    </source>
</evidence>
<reference evidence="3" key="2">
    <citation type="submission" date="2020-05" db="UniProtKB">
        <authorList>
            <consortium name="EnsemblMetazoa"/>
        </authorList>
    </citation>
    <scope>IDENTIFICATION</scope>
</reference>
<reference evidence="2 4" key="1">
    <citation type="journal article" date="2014" name="BMC Genomics">
        <title>Genome sequence of Anopheles sinensis provides insight into genetics basis of mosquito competence for malaria parasites.</title>
        <authorList>
            <person name="Zhou D."/>
            <person name="Zhang D."/>
            <person name="Ding G."/>
            <person name="Shi L."/>
            <person name="Hou Q."/>
            <person name="Ye Y."/>
            <person name="Xu Y."/>
            <person name="Zhou H."/>
            <person name="Xiong C."/>
            <person name="Li S."/>
            <person name="Yu J."/>
            <person name="Hong S."/>
            <person name="Yu X."/>
            <person name="Zou P."/>
            <person name="Chen C."/>
            <person name="Chang X."/>
            <person name="Wang W."/>
            <person name="Lv Y."/>
            <person name="Sun Y."/>
            <person name="Ma L."/>
            <person name="Shen B."/>
            <person name="Zhu C."/>
        </authorList>
    </citation>
    <scope>NUCLEOTIDE SEQUENCE [LARGE SCALE GENOMIC DNA]</scope>
</reference>
<organism evidence="2">
    <name type="scientific">Anopheles sinensis</name>
    <name type="common">Mosquito</name>
    <dbReference type="NCBI Taxonomy" id="74873"/>
    <lineage>
        <taxon>Eukaryota</taxon>
        <taxon>Metazoa</taxon>
        <taxon>Ecdysozoa</taxon>
        <taxon>Arthropoda</taxon>
        <taxon>Hexapoda</taxon>
        <taxon>Insecta</taxon>
        <taxon>Pterygota</taxon>
        <taxon>Neoptera</taxon>
        <taxon>Endopterygota</taxon>
        <taxon>Diptera</taxon>
        <taxon>Nematocera</taxon>
        <taxon>Culicoidea</taxon>
        <taxon>Culicidae</taxon>
        <taxon>Anophelinae</taxon>
        <taxon>Anopheles</taxon>
    </lineage>
</organism>
<dbReference type="EnsemblMetazoa" id="ASIC022260-RA">
    <property type="protein sequence ID" value="ASIC022260-PA"/>
    <property type="gene ID" value="ASIC022260"/>
</dbReference>
<dbReference type="Proteomes" id="UP000030765">
    <property type="component" value="Unassembled WGS sequence"/>
</dbReference>
<accession>A0A084WUW2</accession>
<protein>
    <submittedName>
        <fullName evidence="2 3">Membrane protein</fullName>
    </submittedName>
</protein>